<accession>A0ABP7FQ43</accession>
<comment type="caution">
    <text evidence="1">The sequence shown here is derived from an EMBL/GenBank/DDBJ whole genome shotgun (WGS) entry which is preliminary data.</text>
</comment>
<gene>
    <name evidence="1" type="ORF">GCM10022422_28950</name>
</gene>
<sequence>MSLFKRIFGKSDKNVSSEDDKQTETIQKTNNPLEEYLAKSTLTTNTSELFKNELYDSLNRYYSTPDFNPSLNLTDDNGVSYKEHEAFEGTFNDWKSIRSVWDRRSALFSLWDETEFGKLLKWQVIERFTKDRYGLRAIEFYEKNVKEEDFDNIRLAVSMSKLYRVLDSHKSALHFAKGAYETRPDVEIVKVEYATVLHLSDNEDDRKKAHDLMNEVIESKIKGDERSNIPLLNYFVFSKNYIDSSVFATVFLALGNCDLDTWDKLAEEYYWCPNFRYEHAVSLSNQGESLRAIAKLNSLANEFPWFIKGVLANIDAINQFRTISNDPHFMSEELSQMEKYLAMRKN</sequence>
<evidence type="ECO:0000313" key="1">
    <source>
        <dbReference type="EMBL" id="GAA3743148.1"/>
    </source>
</evidence>
<keyword evidence="2" id="KW-1185">Reference proteome</keyword>
<dbReference type="EMBL" id="BAABDT010000005">
    <property type="protein sequence ID" value="GAA3743148.1"/>
    <property type="molecule type" value="Genomic_DNA"/>
</dbReference>
<evidence type="ECO:0000313" key="2">
    <source>
        <dbReference type="Proteomes" id="UP001501367"/>
    </source>
</evidence>
<protein>
    <submittedName>
        <fullName evidence="1">Uncharacterized protein</fullName>
    </submittedName>
</protein>
<dbReference type="Proteomes" id="UP001501367">
    <property type="component" value="Unassembled WGS sequence"/>
</dbReference>
<dbReference type="RefSeq" id="WP_278021986.1">
    <property type="nucleotide sequence ID" value="NZ_BAABDT010000005.1"/>
</dbReference>
<organism evidence="1 2">
    <name type="scientific">Flavobacterium ginsengisoli</name>
    <dbReference type="NCBI Taxonomy" id="871694"/>
    <lineage>
        <taxon>Bacteria</taxon>
        <taxon>Pseudomonadati</taxon>
        <taxon>Bacteroidota</taxon>
        <taxon>Flavobacteriia</taxon>
        <taxon>Flavobacteriales</taxon>
        <taxon>Flavobacteriaceae</taxon>
        <taxon>Flavobacterium</taxon>
    </lineage>
</organism>
<reference evidence="2" key="1">
    <citation type="journal article" date="2019" name="Int. J. Syst. Evol. Microbiol.">
        <title>The Global Catalogue of Microorganisms (GCM) 10K type strain sequencing project: providing services to taxonomists for standard genome sequencing and annotation.</title>
        <authorList>
            <consortium name="The Broad Institute Genomics Platform"/>
            <consortium name="The Broad Institute Genome Sequencing Center for Infectious Disease"/>
            <person name="Wu L."/>
            <person name="Ma J."/>
        </authorList>
    </citation>
    <scope>NUCLEOTIDE SEQUENCE [LARGE SCALE GENOMIC DNA]</scope>
    <source>
        <strain evidence="2">JCM 17336</strain>
    </source>
</reference>
<proteinExistence type="predicted"/>
<name>A0ABP7FQ43_9FLAO</name>